<dbReference type="InParanoid" id="A0A1X2HAW4"/>
<proteinExistence type="predicted"/>
<protein>
    <submittedName>
        <fullName evidence="3">Uncharacterized protein</fullName>
    </submittedName>
</protein>
<keyword evidence="4" id="KW-1185">Reference proteome</keyword>
<evidence type="ECO:0000313" key="3">
    <source>
        <dbReference type="EMBL" id="ORY95789.1"/>
    </source>
</evidence>
<keyword evidence="2" id="KW-0472">Membrane</keyword>
<keyword evidence="2" id="KW-0812">Transmembrane</keyword>
<feature type="transmembrane region" description="Helical" evidence="2">
    <location>
        <begin position="36"/>
        <end position="56"/>
    </location>
</feature>
<name>A0A1X2HAW4_SYNRA</name>
<reference evidence="3 4" key="1">
    <citation type="submission" date="2016-07" db="EMBL/GenBank/DDBJ databases">
        <title>Pervasive Adenine N6-methylation of Active Genes in Fungi.</title>
        <authorList>
            <consortium name="DOE Joint Genome Institute"/>
            <person name="Mondo S.J."/>
            <person name="Dannebaum R.O."/>
            <person name="Kuo R.C."/>
            <person name="Labutti K."/>
            <person name="Haridas S."/>
            <person name="Kuo A."/>
            <person name="Salamov A."/>
            <person name="Ahrendt S.R."/>
            <person name="Lipzen A."/>
            <person name="Sullivan W."/>
            <person name="Andreopoulos W.B."/>
            <person name="Clum A."/>
            <person name="Lindquist E."/>
            <person name="Daum C."/>
            <person name="Ramamoorthy G.K."/>
            <person name="Gryganskyi A."/>
            <person name="Culley D."/>
            <person name="Magnuson J.K."/>
            <person name="James T.Y."/>
            <person name="O'Malley M.A."/>
            <person name="Stajich J.E."/>
            <person name="Spatafora J.W."/>
            <person name="Visel A."/>
            <person name="Grigoriev I.V."/>
        </authorList>
    </citation>
    <scope>NUCLEOTIDE SEQUENCE [LARGE SCALE GENOMIC DNA]</scope>
    <source>
        <strain evidence="3 4">NRRL 2496</strain>
    </source>
</reference>
<keyword evidence="2" id="KW-1133">Transmembrane helix</keyword>
<comment type="caution">
    <text evidence="3">The sequence shown here is derived from an EMBL/GenBank/DDBJ whole genome shotgun (WGS) entry which is preliminary data.</text>
</comment>
<sequence>MLIQKRKLAKDRVKNSPERVPTAPSRDPRACLLPKVVSFFIPGCPFFIIVAFHSHLRFCFATLFLSPWGMDYQGGRWVCCVCARA</sequence>
<dbReference type="EMBL" id="MCGN01000006">
    <property type="protein sequence ID" value="ORY95789.1"/>
    <property type="molecule type" value="Genomic_DNA"/>
</dbReference>
<evidence type="ECO:0000256" key="1">
    <source>
        <dbReference type="SAM" id="MobiDB-lite"/>
    </source>
</evidence>
<accession>A0A1X2HAW4</accession>
<evidence type="ECO:0000256" key="2">
    <source>
        <dbReference type="SAM" id="Phobius"/>
    </source>
</evidence>
<organism evidence="3 4">
    <name type="scientific">Syncephalastrum racemosum</name>
    <name type="common">Filamentous fungus</name>
    <dbReference type="NCBI Taxonomy" id="13706"/>
    <lineage>
        <taxon>Eukaryota</taxon>
        <taxon>Fungi</taxon>
        <taxon>Fungi incertae sedis</taxon>
        <taxon>Mucoromycota</taxon>
        <taxon>Mucoromycotina</taxon>
        <taxon>Mucoromycetes</taxon>
        <taxon>Mucorales</taxon>
        <taxon>Syncephalastraceae</taxon>
        <taxon>Syncephalastrum</taxon>
    </lineage>
</organism>
<gene>
    <name evidence="3" type="ORF">BCR43DRAFT_312821</name>
</gene>
<feature type="region of interest" description="Disordered" evidence="1">
    <location>
        <begin position="1"/>
        <end position="26"/>
    </location>
</feature>
<evidence type="ECO:0000313" key="4">
    <source>
        <dbReference type="Proteomes" id="UP000242180"/>
    </source>
</evidence>
<dbReference type="Proteomes" id="UP000242180">
    <property type="component" value="Unassembled WGS sequence"/>
</dbReference>
<dbReference type="AlphaFoldDB" id="A0A1X2HAW4"/>